<evidence type="ECO:0000256" key="2">
    <source>
        <dbReference type="SAM" id="MobiDB-lite"/>
    </source>
</evidence>
<dbReference type="Gene3D" id="3.40.50.300">
    <property type="entry name" value="P-loop containing nucleotide triphosphate hydrolases"/>
    <property type="match status" value="1"/>
</dbReference>
<feature type="region of interest" description="Disordered" evidence="2">
    <location>
        <begin position="1"/>
        <end position="28"/>
    </location>
</feature>
<dbReference type="Pfam" id="PF24883">
    <property type="entry name" value="NPHP3_N"/>
    <property type="match status" value="1"/>
</dbReference>
<reference evidence="4 5" key="1">
    <citation type="journal article" date="2016" name="Mol. Biol. Evol.">
        <title>Comparative Genomics of Early-Diverging Mushroom-Forming Fungi Provides Insights into the Origins of Lignocellulose Decay Capabilities.</title>
        <authorList>
            <person name="Nagy L.G."/>
            <person name="Riley R."/>
            <person name="Tritt A."/>
            <person name="Adam C."/>
            <person name="Daum C."/>
            <person name="Floudas D."/>
            <person name="Sun H."/>
            <person name="Yadav J.S."/>
            <person name="Pangilinan J."/>
            <person name="Larsson K.H."/>
            <person name="Matsuura K."/>
            <person name="Barry K."/>
            <person name="Labutti K."/>
            <person name="Kuo R."/>
            <person name="Ohm R.A."/>
            <person name="Bhattacharya S.S."/>
            <person name="Shirouzu T."/>
            <person name="Yoshinaga Y."/>
            <person name="Martin F.M."/>
            <person name="Grigoriev I.V."/>
            <person name="Hibbett D.S."/>
        </authorList>
    </citation>
    <scope>NUCLEOTIDE SEQUENCE [LARGE SCALE GENOMIC DNA]</scope>
    <source>
        <strain evidence="4 5">TUFC12733</strain>
    </source>
</reference>
<dbReference type="PANTHER" id="PTHR10039">
    <property type="entry name" value="AMELOGENIN"/>
    <property type="match status" value="1"/>
</dbReference>
<evidence type="ECO:0000313" key="4">
    <source>
        <dbReference type="EMBL" id="KZO94961.1"/>
    </source>
</evidence>
<feature type="compositionally biased region" description="Low complexity" evidence="2">
    <location>
        <begin position="14"/>
        <end position="28"/>
    </location>
</feature>
<dbReference type="InterPro" id="IPR056884">
    <property type="entry name" value="NPHP3-like_N"/>
</dbReference>
<name>A0A167KSQ3_CALVF</name>
<organism evidence="4 5">
    <name type="scientific">Calocera viscosa (strain TUFC12733)</name>
    <dbReference type="NCBI Taxonomy" id="1330018"/>
    <lineage>
        <taxon>Eukaryota</taxon>
        <taxon>Fungi</taxon>
        <taxon>Dikarya</taxon>
        <taxon>Basidiomycota</taxon>
        <taxon>Agaricomycotina</taxon>
        <taxon>Dacrymycetes</taxon>
        <taxon>Dacrymycetales</taxon>
        <taxon>Dacrymycetaceae</taxon>
        <taxon>Calocera</taxon>
    </lineage>
</organism>
<dbReference type="Proteomes" id="UP000076738">
    <property type="component" value="Unassembled WGS sequence"/>
</dbReference>
<evidence type="ECO:0000259" key="3">
    <source>
        <dbReference type="PROSITE" id="PS50837"/>
    </source>
</evidence>
<dbReference type="PANTHER" id="PTHR10039:SF14">
    <property type="entry name" value="NACHT DOMAIN-CONTAINING PROTEIN"/>
    <property type="match status" value="1"/>
</dbReference>
<keyword evidence="5" id="KW-1185">Reference proteome</keyword>
<accession>A0A167KSQ3</accession>
<dbReference type="OrthoDB" id="5967843at2759"/>
<evidence type="ECO:0000256" key="1">
    <source>
        <dbReference type="ARBA" id="ARBA00022737"/>
    </source>
</evidence>
<dbReference type="STRING" id="1330018.A0A167KSQ3"/>
<dbReference type="PROSITE" id="PS50837">
    <property type="entry name" value="NACHT"/>
    <property type="match status" value="1"/>
</dbReference>
<dbReference type="AlphaFoldDB" id="A0A167KSQ3"/>
<evidence type="ECO:0000313" key="5">
    <source>
        <dbReference type="Proteomes" id="UP000076738"/>
    </source>
</evidence>
<keyword evidence="1" id="KW-0677">Repeat</keyword>
<dbReference type="InterPro" id="IPR027417">
    <property type="entry name" value="P-loop_NTPase"/>
</dbReference>
<dbReference type="EMBL" id="KV417291">
    <property type="protein sequence ID" value="KZO94961.1"/>
    <property type="molecule type" value="Genomic_DNA"/>
</dbReference>
<proteinExistence type="predicted"/>
<feature type="domain" description="NACHT" evidence="3">
    <location>
        <begin position="201"/>
        <end position="345"/>
    </location>
</feature>
<protein>
    <recommendedName>
        <fullName evidence="3">NACHT domain-containing protein</fullName>
    </recommendedName>
</protein>
<dbReference type="SUPFAM" id="SSF52540">
    <property type="entry name" value="P-loop containing nucleoside triphosphate hydrolases"/>
    <property type="match status" value="1"/>
</dbReference>
<dbReference type="InterPro" id="IPR007111">
    <property type="entry name" value="NACHT_NTPase"/>
</dbReference>
<gene>
    <name evidence="4" type="ORF">CALVIDRAFT_555959</name>
</gene>
<sequence length="1035" mass="116269">MSASNQVVPFSPLQRQNTSGGQSTSTSRTVGSVAGLSLKAKEVLHGVKTAAANRTAHIAKTTIELVETLDDSIKEWKEFGDHVEAHVALLLQCLSDPAIQSGSIRGHLETLYITLRELLDEARAERSTVQKLKSLARQPESTVASMRDRLDRTLGLFNFSFNIMNRTDVARLLVSVTDMERVIPELTRKLDESIDAEHGPKVFWLTGPAGSGKTTVAHTVSKTAQEAGILLLSFFFSRMVPHRTSPNRLITALARAVATTDKRRALQIASVLQDDAGLASTSVTRQFQELVVRPASSGSQSVTRYVIVIDGVDECMDPEERLLAILTSGTSALPRWLRIVVTSRPFSNSHSLLEEATHITNHNFDLQSYDHWNDMKLYMSHRLELVARKRHKVLPWPAEDLMGSLIRRSDGLFLWASTVMDFMENHINPERHIRALLSLEGAPEAEARMDEVYAMVLSACPWDDEDFVAGYHLYMGMVEVGDRFSMSRMQELSTRPDISPLDIFGYFRCLLHNWDDNDKPVQALHSTFLGYICYRAPAPFRLNLVDTHTALAEGCIALLNEELVFDHSGILSAASLDESGWSGRLDSSRAMEYVPHLMAFSAQFKRYRDLSRDAARYACSRWFWHLSRGDIPESLREELSVLLTTGHFVPWLCLCVVFLYDYLPSADEIYGVMEDILIWMEVSLLPFPIFRHIVTLLQEHRNWLPNSYAQIFSIELLDKMEALSRWLFYSSLPDPPSKMASICERLAEGSVIIARTLSGRSPDFDGAKLARALQTQAVVSTGFSEARKKIMEEAISIHRQSSIGEAGSHHLGLAICLSEAARYVLSQKSTREEAIAAAEEAVEIFASIGLQPEMSVVTERLRCLNVLLQWRGLDPQTLQDAVEGWRDVTNTASSTFITELPDTLLHVIKSRTSQGDLLGATDASEELLSVLRSERERLDGNMRRYCPRKLLESASLLLFEHGSHQGLGLLSECFALRQTDTEWAEGREWFYSSIPYYEDLQCAEAIYAALAKYLPMHTEHATVPTEWLPARFQLK</sequence>